<sequence>MDMKSMDDLDFGDHDFERFPGLFDDVKSLNLGNFEETINGTIIAGLRHFRCLEELSNFPAKYLVDIDFECFPGLFNNIKSLNLHLCDHLRSRSEKPTYGAIVAGLQHFQCLENLSIEYNHLEEQRNGMPITGAIEGYYPLNHLKTIQYINDFDFERFPGMFDDVKLLNLHIPSQSVELSNGIIAAGLQHFRHLEKLWIRFIYSGNKRNGRTCAIDGCHALNHLKEIIMWWFSGSEEEI</sequence>
<reference evidence="1" key="1">
    <citation type="journal article" date="2023" name="Nat. Commun.">
        <title>Diploid and tetraploid genomes of Acorus and the evolution of monocots.</title>
        <authorList>
            <person name="Ma L."/>
            <person name="Liu K.W."/>
            <person name="Li Z."/>
            <person name="Hsiao Y.Y."/>
            <person name="Qi Y."/>
            <person name="Fu T."/>
            <person name="Tang G.D."/>
            <person name="Zhang D."/>
            <person name="Sun W.H."/>
            <person name="Liu D.K."/>
            <person name="Li Y."/>
            <person name="Chen G.Z."/>
            <person name="Liu X.D."/>
            <person name="Liao X.Y."/>
            <person name="Jiang Y.T."/>
            <person name="Yu X."/>
            <person name="Hao Y."/>
            <person name="Huang J."/>
            <person name="Zhao X.W."/>
            <person name="Ke S."/>
            <person name="Chen Y.Y."/>
            <person name="Wu W.L."/>
            <person name="Hsu J.L."/>
            <person name="Lin Y.F."/>
            <person name="Huang M.D."/>
            <person name="Li C.Y."/>
            <person name="Huang L."/>
            <person name="Wang Z.W."/>
            <person name="Zhao X."/>
            <person name="Zhong W.Y."/>
            <person name="Peng D.H."/>
            <person name="Ahmad S."/>
            <person name="Lan S."/>
            <person name="Zhang J.S."/>
            <person name="Tsai W.C."/>
            <person name="Van de Peer Y."/>
            <person name="Liu Z.J."/>
        </authorList>
    </citation>
    <scope>NUCLEOTIDE SEQUENCE</scope>
    <source>
        <strain evidence="1">CP</strain>
    </source>
</reference>
<dbReference type="SUPFAM" id="SSF52047">
    <property type="entry name" value="RNI-like"/>
    <property type="match status" value="1"/>
</dbReference>
<protein>
    <submittedName>
        <fullName evidence="1">Uncharacterized protein</fullName>
    </submittedName>
</protein>
<proteinExistence type="predicted"/>
<reference evidence="1" key="2">
    <citation type="submission" date="2023-06" db="EMBL/GenBank/DDBJ databases">
        <authorList>
            <person name="Ma L."/>
            <person name="Liu K.-W."/>
            <person name="Li Z."/>
            <person name="Hsiao Y.-Y."/>
            <person name="Qi Y."/>
            <person name="Fu T."/>
            <person name="Tang G."/>
            <person name="Zhang D."/>
            <person name="Sun W.-H."/>
            <person name="Liu D.-K."/>
            <person name="Li Y."/>
            <person name="Chen G.-Z."/>
            <person name="Liu X.-D."/>
            <person name="Liao X.-Y."/>
            <person name="Jiang Y.-T."/>
            <person name="Yu X."/>
            <person name="Hao Y."/>
            <person name="Huang J."/>
            <person name="Zhao X.-W."/>
            <person name="Ke S."/>
            <person name="Chen Y.-Y."/>
            <person name="Wu W.-L."/>
            <person name="Hsu J.-L."/>
            <person name="Lin Y.-F."/>
            <person name="Huang M.-D."/>
            <person name="Li C.-Y."/>
            <person name="Huang L."/>
            <person name="Wang Z.-W."/>
            <person name="Zhao X."/>
            <person name="Zhong W.-Y."/>
            <person name="Peng D.-H."/>
            <person name="Ahmad S."/>
            <person name="Lan S."/>
            <person name="Zhang J.-S."/>
            <person name="Tsai W.-C."/>
            <person name="Van De Peer Y."/>
            <person name="Liu Z.-J."/>
        </authorList>
    </citation>
    <scope>NUCLEOTIDE SEQUENCE</scope>
    <source>
        <strain evidence="1">CP</strain>
        <tissue evidence="1">Leaves</tissue>
    </source>
</reference>
<evidence type="ECO:0000313" key="2">
    <source>
        <dbReference type="Proteomes" id="UP001180020"/>
    </source>
</evidence>
<organism evidence="1 2">
    <name type="scientific">Acorus calamus</name>
    <name type="common">Sweet flag</name>
    <dbReference type="NCBI Taxonomy" id="4465"/>
    <lineage>
        <taxon>Eukaryota</taxon>
        <taxon>Viridiplantae</taxon>
        <taxon>Streptophyta</taxon>
        <taxon>Embryophyta</taxon>
        <taxon>Tracheophyta</taxon>
        <taxon>Spermatophyta</taxon>
        <taxon>Magnoliopsida</taxon>
        <taxon>Liliopsida</taxon>
        <taxon>Acoraceae</taxon>
        <taxon>Acorus</taxon>
    </lineage>
</organism>
<dbReference type="InterPro" id="IPR032675">
    <property type="entry name" value="LRR_dom_sf"/>
</dbReference>
<keyword evidence="2" id="KW-1185">Reference proteome</keyword>
<gene>
    <name evidence="1" type="ORF">QJS10_CPA08g01173</name>
</gene>
<dbReference type="EMBL" id="JAUJYO010000008">
    <property type="protein sequence ID" value="KAK1310192.1"/>
    <property type="molecule type" value="Genomic_DNA"/>
</dbReference>
<name>A0AAV9EDT3_ACOCL</name>
<comment type="caution">
    <text evidence="1">The sequence shown here is derived from an EMBL/GenBank/DDBJ whole genome shotgun (WGS) entry which is preliminary data.</text>
</comment>
<accession>A0AAV9EDT3</accession>
<dbReference type="Proteomes" id="UP001180020">
    <property type="component" value="Unassembled WGS sequence"/>
</dbReference>
<dbReference type="AlphaFoldDB" id="A0AAV9EDT3"/>
<evidence type="ECO:0000313" key="1">
    <source>
        <dbReference type="EMBL" id="KAK1310192.1"/>
    </source>
</evidence>
<dbReference type="Gene3D" id="3.80.10.10">
    <property type="entry name" value="Ribonuclease Inhibitor"/>
    <property type="match status" value="1"/>
</dbReference>